<feature type="signal peptide" evidence="8">
    <location>
        <begin position="1"/>
        <end position="22"/>
    </location>
</feature>
<dbReference type="PANTHER" id="PTHR33938:SF15">
    <property type="entry name" value="FERULOYL ESTERASE B-RELATED"/>
    <property type="match status" value="1"/>
</dbReference>
<evidence type="ECO:0000256" key="5">
    <source>
        <dbReference type="ARBA" id="ARBA00022801"/>
    </source>
</evidence>
<evidence type="ECO:0000256" key="6">
    <source>
        <dbReference type="ARBA" id="ARBA00022837"/>
    </source>
</evidence>
<keyword evidence="6" id="KW-0106">Calcium</keyword>
<comment type="similarity">
    <text evidence="1">Belongs to the tannase family.</text>
</comment>
<dbReference type="RefSeq" id="WP_214535559.1">
    <property type="nucleotide sequence ID" value="NZ_JAHFVK010000001.1"/>
</dbReference>
<evidence type="ECO:0000256" key="3">
    <source>
        <dbReference type="ARBA" id="ARBA00022723"/>
    </source>
</evidence>
<dbReference type="PANTHER" id="PTHR33938">
    <property type="entry name" value="FERULOYL ESTERASE B-RELATED"/>
    <property type="match status" value="1"/>
</dbReference>
<dbReference type="InterPro" id="IPR029058">
    <property type="entry name" value="AB_hydrolase_fold"/>
</dbReference>
<accession>A0ABS5W4K3</accession>
<dbReference type="GO" id="GO:0016787">
    <property type="term" value="F:hydrolase activity"/>
    <property type="evidence" value="ECO:0007669"/>
    <property type="project" value="UniProtKB-KW"/>
</dbReference>
<dbReference type="SUPFAM" id="SSF53474">
    <property type="entry name" value="alpha/beta-Hydrolases"/>
    <property type="match status" value="1"/>
</dbReference>
<proteinExistence type="inferred from homology"/>
<feature type="chain" id="PRO_5045600051" evidence="8">
    <location>
        <begin position="23"/>
        <end position="502"/>
    </location>
</feature>
<gene>
    <name evidence="9" type="ORF">KK137_07740</name>
</gene>
<protein>
    <submittedName>
        <fullName evidence="9">Tannase/feruloyl esterase family alpha/beta hydrolase</fullName>
    </submittedName>
</protein>
<keyword evidence="4 8" id="KW-0732">Signal</keyword>
<dbReference type="Proteomes" id="UP000811255">
    <property type="component" value="Unassembled WGS sequence"/>
</dbReference>
<evidence type="ECO:0000256" key="1">
    <source>
        <dbReference type="ARBA" id="ARBA00006249"/>
    </source>
</evidence>
<keyword evidence="10" id="KW-1185">Reference proteome</keyword>
<dbReference type="Pfam" id="PF07519">
    <property type="entry name" value="Tannase"/>
    <property type="match status" value="2"/>
</dbReference>
<keyword evidence="5 9" id="KW-0378">Hydrolase</keyword>
<evidence type="ECO:0000313" key="9">
    <source>
        <dbReference type="EMBL" id="MBT2134218.1"/>
    </source>
</evidence>
<dbReference type="EMBL" id="JAHFVK010000001">
    <property type="protein sequence ID" value="MBT2134218.1"/>
    <property type="molecule type" value="Genomic_DNA"/>
</dbReference>
<evidence type="ECO:0000256" key="4">
    <source>
        <dbReference type="ARBA" id="ARBA00022729"/>
    </source>
</evidence>
<organism evidence="9 10">
    <name type="scientific">Croceibacterium selenioxidans</name>
    <dbReference type="NCBI Taxonomy" id="2838833"/>
    <lineage>
        <taxon>Bacteria</taxon>
        <taxon>Pseudomonadati</taxon>
        <taxon>Pseudomonadota</taxon>
        <taxon>Alphaproteobacteria</taxon>
        <taxon>Sphingomonadales</taxon>
        <taxon>Erythrobacteraceae</taxon>
        <taxon>Croceibacterium</taxon>
    </lineage>
</organism>
<comment type="caution">
    <text evidence="9">The sequence shown here is derived from an EMBL/GenBank/DDBJ whole genome shotgun (WGS) entry which is preliminary data.</text>
</comment>
<evidence type="ECO:0000256" key="2">
    <source>
        <dbReference type="ARBA" id="ARBA00022487"/>
    </source>
</evidence>
<dbReference type="Gene3D" id="3.40.50.1820">
    <property type="entry name" value="alpha/beta hydrolase"/>
    <property type="match status" value="1"/>
</dbReference>
<dbReference type="PROSITE" id="PS51257">
    <property type="entry name" value="PROKAR_LIPOPROTEIN"/>
    <property type="match status" value="1"/>
</dbReference>
<keyword evidence="7" id="KW-1015">Disulfide bond</keyword>
<dbReference type="InterPro" id="IPR011118">
    <property type="entry name" value="Tannase/feruloyl_esterase"/>
</dbReference>
<keyword evidence="3" id="KW-0479">Metal-binding</keyword>
<evidence type="ECO:0000256" key="7">
    <source>
        <dbReference type="ARBA" id="ARBA00023157"/>
    </source>
</evidence>
<evidence type="ECO:0000256" key="8">
    <source>
        <dbReference type="SAM" id="SignalP"/>
    </source>
</evidence>
<sequence length="502" mass="52023">MRFLATVALAALTAGCTTSETATTSPAGSPALAGADTCAAVSASMLGAANASGKWVPGANGLPSFCEVTGTLSPVPGSTIGVVYRLPASWNGKVLGIGGGGWAGNITIQAASEGLKKGYATFQTNAGHDSTNVWDTSWAANPEAAKDFAWRGIHEMTVAGKKLVEAYYDQPHRRAYFQGCSTGGRMALMSAQRFPADYDAISAGAPVYTLQVQTSAVLRNQTFAKNNGGFTAEDLALAKSSALASCDAADGLKDGLIADPRQCNWDPATIQCSGAKNATCLAPAQVTALRTVYDGVRTPDGQWGMFPMSRGGETGWSLFVGTNGAGTDPSGGGGLRGLLPLIFGNQPIDLATMTLANVQTLRGSAFAAMYEAKNPDLSAFFGRGGKLILWHGENDPGPSPVGTNDYVRAVLAKNNAAPQSMRYFTLPGVEHCRGGPGADEVEWLDALDSWKESGTAPEVLVGTKADGSLTRPHCAWPTVAHYKGTGDANDPKSWQCVARAAS</sequence>
<keyword evidence="2" id="KW-0719">Serine esterase</keyword>
<name>A0ABS5W4K3_9SPHN</name>
<evidence type="ECO:0000313" key="10">
    <source>
        <dbReference type="Proteomes" id="UP000811255"/>
    </source>
</evidence>
<reference evidence="9 10" key="1">
    <citation type="submission" date="2021-05" db="EMBL/GenBank/DDBJ databases">
        <title>Croceibacterium sp. LX-88 genome sequence.</title>
        <authorList>
            <person name="Luo X."/>
        </authorList>
    </citation>
    <scope>NUCLEOTIDE SEQUENCE [LARGE SCALE GENOMIC DNA]</scope>
    <source>
        <strain evidence="9 10">LX-88</strain>
    </source>
</reference>